<evidence type="ECO:0000313" key="4">
    <source>
        <dbReference type="Proteomes" id="UP001169862"/>
    </source>
</evidence>
<dbReference type="EMBL" id="JAUYVO010000001">
    <property type="protein sequence ID" value="MDP2521178.1"/>
    <property type="molecule type" value="Genomic_DNA"/>
</dbReference>
<comment type="caution">
    <text evidence="2">The sequence shown here is derived from an EMBL/GenBank/DDBJ whole genome shotgun (WGS) entry which is preliminary data.</text>
</comment>
<keyword evidence="5" id="KW-1185">Reference proteome</keyword>
<keyword evidence="1" id="KW-0472">Membrane</keyword>
<evidence type="ECO:0000313" key="2">
    <source>
        <dbReference type="EMBL" id="MDO6452209.1"/>
    </source>
</evidence>
<evidence type="ECO:0000256" key="1">
    <source>
        <dbReference type="SAM" id="Phobius"/>
    </source>
</evidence>
<keyword evidence="1" id="KW-1133">Transmembrane helix</keyword>
<protein>
    <recommendedName>
        <fullName evidence="6">DUF3149 domain-containing protein</fullName>
    </recommendedName>
</protein>
<accession>A0AAW7XG07</accession>
<reference evidence="2" key="1">
    <citation type="submission" date="2023-07" db="EMBL/GenBank/DDBJ databases">
        <title>Genome content predicts the carbon catabolic preferences of heterotrophic bacteria.</title>
        <authorList>
            <person name="Gralka M."/>
        </authorList>
    </citation>
    <scope>NUCLEOTIDE SEQUENCE</scope>
    <source>
        <strain evidence="3">5G01</strain>
        <strain evidence="2">I2M16</strain>
    </source>
</reference>
<dbReference type="AlphaFoldDB" id="A0AAW7XG07"/>
<sequence length="52" mass="5461">MLGFDKYSMMSFVPSVAIVVVCVALVVVGVRFLKKNIAADAEKAEAAQSAGK</sequence>
<gene>
    <name evidence="2" type="ORF">Q4490_01400</name>
    <name evidence="3" type="ORF">Q8W30_01225</name>
</gene>
<evidence type="ECO:0000313" key="5">
    <source>
        <dbReference type="Proteomes" id="UP001177341"/>
    </source>
</evidence>
<dbReference type="Proteomes" id="UP001177341">
    <property type="component" value="Unassembled WGS sequence"/>
</dbReference>
<dbReference type="Proteomes" id="UP001169862">
    <property type="component" value="Unassembled WGS sequence"/>
</dbReference>
<name>A0AAW7XG07_9GAMM</name>
<dbReference type="EMBL" id="JAUOPG010000001">
    <property type="protein sequence ID" value="MDO6452209.1"/>
    <property type="molecule type" value="Genomic_DNA"/>
</dbReference>
<dbReference type="GeneID" id="89456458"/>
<organism evidence="2 4">
    <name type="scientific">Neptunomonas phycophila</name>
    <dbReference type="NCBI Taxonomy" id="1572645"/>
    <lineage>
        <taxon>Bacteria</taxon>
        <taxon>Pseudomonadati</taxon>
        <taxon>Pseudomonadota</taxon>
        <taxon>Gammaproteobacteria</taxon>
        <taxon>Oceanospirillales</taxon>
        <taxon>Oceanospirillaceae</taxon>
        <taxon>Neptunomonas</taxon>
    </lineage>
</organism>
<proteinExistence type="predicted"/>
<keyword evidence="1" id="KW-0812">Transmembrane</keyword>
<evidence type="ECO:0000313" key="3">
    <source>
        <dbReference type="EMBL" id="MDP2521178.1"/>
    </source>
</evidence>
<evidence type="ECO:0008006" key="6">
    <source>
        <dbReference type="Google" id="ProtNLM"/>
    </source>
</evidence>
<feature type="transmembrane region" description="Helical" evidence="1">
    <location>
        <begin position="12"/>
        <end position="33"/>
    </location>
</feature>
<dbReference type="RefSeq" id="WP_178968839.1">
    <property type="nucleotide sequence ID" value="NZ_CAXHZV010000001.1"/>
</dbReference>